<dbReference type="PANTHER" id="PTHR12558">
    <property type="entry name" value="CELL DIVISION CYCLE 16,23,27"/>
    <property type="match status" value="1"/>
</dbReference>
<proteinExistence type="predicted"/>
<feature type="repeat" description="TPR" evidence="1">
    <location>
        <begin position="323"/>
        <end position="356"/>
    </location>
</feature>
<keyword evidence="1" id="KW-0802">TPR repeat</keyword>
<dbReference type="Proteomes" id="UP000243525">
    <property type="component" value="Unassembled WGS sequence"/>
</dbReference>
<protein>
    <submittedName>
        <fullName evidence="2">Tetratricopeptide repeat protein</fullName>
    </submittedName>
</protein>
<dbReference type="AlphaFoldDB" id="A0A2T5BYZ3"/>
<dbReference type="Pfam" id="PF13424">
    <property type="entry name" value="TPR_12"/>
    <property type="match status" value="1"/>
</dbReference>
<dbReference type="SMART" id="SM00028">
    <property type="entry name" value="TPR"/>
    <property type="match status" value="6"/>
</dbReference>
<evidence type="ECO:0000256" key="1">
    <source>
        <dbReference type="PROSITE-ProRule" id="PRU00339"/>
    </source>
</evidence>
<comment type="caution">
    <text evidence="2">The sequence shown here is derived from an EMBL/GenBank/DDBJ whole genome shotgun (WGS) entry which is preliminary data.</text>
</comment>
<dbReference type="Pfam" id="PF13414">
    <property type="entry name" value="TPR_11"/>
    <property type="match status" value="1"/>
</dbReference>
<keyword evidence="3" id="KW-1185">Reference proteome</keyword>
<dbReference type="EMBL" id="QAAD01000016">
    <property type="protein sequence ID" value="PTN07484.1"/>
    <property type="molecule type" value="Genomic_DNA"/>
</dbReference>
<name>A0A2T5BYZ3_9BACT</name>
<dbReference type="InterPro" id="IPR019734">
    <property type="entry name" value="TPR_rpt"/>
</dbReference>
<dbReference type="PANTHER" id="PTHR12558:SF13">
    <property type="entry name" value="CELL DIVISION CYCLE PROTEIN 27 HOMOLOG"/>
    <property type="match status" value="1"/>
</dbReference>
<dbReference type="PROSITE" id="PS50293">
    <property type="entry name" value="TPR_REGION"/>
    <property type="match status" value="1"/>
</dbReference>
<feature type="repeat" description="TPR" evidence="1">
    <location>
        <begin position="185"/>
        <end position="218"/>
    </location>
</feature>
<reference evidence="2 3" key="1">
    <citation type="submission" date="2018-04" db="EMBL/GenBank/DDBJ databases">
        <title>Genomic Encyclopedia of Archaeal and Bacterial Type Strains, Phase II (KMG-II): from individual species to whole genera.</title>
        <authorList>
            <person name="Goeker M."/>
        </authorList>
    </citation>
    <scope>NUCLEOTIDE SEQUENCE [LARGE SCALE GENOMIC DNA]</scope>
    <source>
        <strain evidence="2 3">DSM 28823</strain>
    </source>
</reference>
<gene>
    <name evidence="2" type="ORF">C8N47_1166</name>
</gene>
<evidence type="ECO:0000313" key="2">
    <source>
        <dbReference type="EMBL" id="PTN07484.1"/>
    </source>
</evidence>
<sequence>MKFIFSVCLIWTIIFSGKAQNEVDLLILNRQYSEALNSLEQQLNVMSDASLYFKKGLVCEKLTDYESAIEALNKACKLEPDHPIYWEELGDAHSALGNYLYSVTYFKKAISLDTTDIRMQGKLAQAYINLKAYSDAFRCYQKIWTNDSTNTYYNRYYAYAAYRTGKNKLAIKIYELLAADGSGDLNTWLNLSTIYLQQKRLDAAVVTCERGLDLFPQNPNLLLKIADNYFLFREYGKARQAYENYFAVGDSTLDVLKNYGICLYFDKEEEKALTMLEPCYEAAVNDPIVNFYIGACYKKLKRFDESAEFLELAIETATPAYLADIFHHLGQVYGLQRRFEASIQAYQRALEIDPEKGELYFDIATTYEEFNANKVVALHYYREYVKAVGERGKNIDYALLRIERIKEELFFEEGESDIGEQ</sequence>
<dbReference type="Gene3D" id="1.25.40.10">
    <property type="entry name" value="Tetratricopeptide repeat domain"/>
    <property type="match status" value="3"/>
</dbReference>
<feature type="repeat" description="TPR" evidence="1">
    <location>
        <begin position="83"/>
        <end position="116"/>
    </location>
</feature>
<dbReference type="SUPFAM" id="SSF48452">
    <property type="entry name" value="TPR-like"/>
    <property type="match status" value="2"/>
</dbReference>
<feature type="repeat" description="TPR" evidence="1">
    <location>
        <begin position="49"/>
        <end position="82"/>
    </location>
</feature>
<accession>A0A2T5BYZ3</accession>
<evidence type="ECO:0000313" key="3">
    <source>
        <dbReference type="Proteomes" id="UP000243525"/>
    </source>
</evidence>
<dbReference type="InterPro" id="IPR011990">
    <property type="entry name" value="TPR-like_helical_dom_sf"/>
</dbReference>
<dbReference type="PROSITE" id="PS50005">
    <property type="entry name" value="TPR"/>
    <property type="match status" value="4"/>
</dbReference>
<organism evidence="2 3">
    <name type="scientific">Mangrovibacterium marinum</name>
    <dbReference type="NCBI Taxonomy" id="1639118"/>
    <lineage>
        <taxon>Bacteria</taxon>
        <taxon>Pseudomonadati</taxon>
        <taxon>Bacteroidota</taxon>
        <taxon>Bacteroidia</taxon>
        <taxon>Marinilabiliales</taxon>
        <taxon>Prolixibacteraceae</taxon>
        <taxon>Mangrovibacterium</taxon>
    </lineage>
</organism>
<dbReference type="OrthoDB" id="638548at2"/>
<dbReference type="Pfam" id="PF13432">
    <property type="entry name" value="TPR_16"/>
    <property type="match status" value="1"/>
</dbReference>
<dbReference type="RefSeq" id="WP_107823179.1">
    <property type="nucleotide sequence ID" value="NZ_OY782574.1"/>
</dbReference>